<evidence type="ECO:0000313" key="2">
    <source>
        <dbReference type="EMBL" id="MFC7330680.1"/>
    </source>
</evidence>
<organism evidence="2 3">
    <name type="scientific">Marinactinospora rubrisoli</name>
    <dbReference type="NCBI Taxonomy" id="2715399"/>
    <lineage>
        <taxon>Bacteria</taxon>
        <taxon>Bacillati</taxon>
        <taxon>Actinomycetota</taxon>
        <taxon>Actinomycetes</taxon>
        <taxon>Streptosporangiales</taxon>
        <taxon>Nocardiopsidaceae</taxon>
        <taxon>Marinactinospora</taxon>
    </lineage>
</organism>
<keyword evidence="1" id="KW-0812">Transmembrane</keyword>
<feature type="transmembrane region" description="Helical" evidence="1">
    <location>
        <begin position="20"/>
        <end position="40"/>
    </location>
</feature>
<sequence>MVSALDLMHLLFGDAAAEIVPWLWGGLGVLVGAGAAVAVIRRQRQRQ</sequence>
<dbReference type="EMBL" id="JBHTBH010000013">
    <property type="protein sequence ID" value="MFC7330680.1"/>
    <property type="molecule type" value="Genomic_DNA"/>
</dbReference>
<evidence type="ECO:0000313" key="3">
    <source>
        <dbReference type="Proteomes" id="UP001596540"/>
    </source>
</evidence>
<name>A0ABW2KMU0_9ACTN</name>
<gene>
    <name evidence="2" type="ORF">ACFQRF_23395</name>
</gene>
<comment type="caution">
    <text evidence="2">The sequence shown here is derived from an EMBL/GenBank/DDBJ whole genome shotgun (WGS) entry which is preliminary data.</text>
</comment>
<keyword evidence="3" id="KW-1185">Reference proteome</keyword>
<accession>A0ABW2KMU0</accession>
<protein>
    <recommendedName>
        <fullName evidence="4">LPXTG cell wall anchor domain-containing protein</fullName>
    </recommendedName>
</protein>
<keyword evidence="1" id="KW-0472">Membrane</keyword>
<evidence type="ECO:0000256" key="1">
    <source>
        <dbReference type="SAM" id="Phobius"/>
    </source>
</evidence>
<evidence type="ECO:0008006" key="4">
    <source>
        <dbReference type="Google" id="ProtNLM"/>
    </source>
</evidence>
<keyword evidence="1" id="KW-1133">Transmembrane helix</keyword>
<reference evidence="3" key="1">
    <citation type="journal article" date="2019" name="Int. J. Syst. Evol. Microbiol.">
        <title>The Global Catalogue of Microorganisms (GCM) 10K type strain sequencing project: providing services to taxonomists for standard genome sequencing and annotation.</title>
        <authorList>
            <consortium name="The Broad Institute Genomics Platform"/>
            <consortium name="The Broad Institute Genome Sequencing Center for Infectious Disease"/>
            <person name="Wu L."/>
            <person name="Ma J."/>
        </authorList>
    </citation>
    <scope>NUCLEOTIDE SEQUENCE [LARGE SCALE GENOMIC DNA]</scope>
    <source>
        <strain evidence="3">CGMCC 4.7382</strain>
    </source>
</reference>
<proteinExistence type="predicted"/>
<dbReference type="Proteomes" id="UP001596540">
    <property type="component" value="Unassembled WGS sequence"/>
</dbReference>
<dbReference type="RefSeq" id="WP_379873326.1">
    <property type="nucleotide sequence ID" value="NZ_JBHTBH010000013.1"/>
</dbReference>